<evidence type="ECO:0000259" key="1">
    <source>
        <dbReference type="PROSITE" id="PS50181"/>
    </source>
</evidence>
<dbReference type="InterPro" id="IPR036047">
    <property type="entry name" value="F-box-like_dom_sf"/>
</dbReference>
<dbReference type="Proteomes" id="UP000325434">
    <property type="component" value="Unassembled WGS sequence"/>
</dbReference>
<dbReference type="EMBL" id="ML734598">
    <property type="protein sequence ID" value="KAB8246594.1"/>
    <property type="molecule type" value="Genomic_DNA"/>
</dbReference>
<dbReference type="Pfam" id="PF12937">
    <property type="entry name" value="F-box-like"/>
    <property type="match status" value="1"/>
</dbReference>
<evidence type="ECO:0000313" key="2">
    <source>
        <dbReference type="EMBL" id="KAB8246594.1"/>
    </source>
</evidence>
<reference evidence="2" key="1">
    <citation type="submission" date="2019-04" db="EMBL/GenBank/DDBJ databases">
        <title>Friends and foes A comparative genomics study of 23 Aspergillus species from section Flavi.</title>
        <authorList>
            <consortium name="DOE Joint Genome Institute"/>
            <person name="Kjaerbolling I."/>
            <person name="Vesth T."/>
            <person name="Frisvad J.C."/>
            <person name="Nybo J.L."/>
            <person name="Theobald S."/>
            <person name="Kildgaard S."/>
            <person name="Isbrandt T."/>
            <person name="Kuo A."/>
            <person name="Sato A."/>
            <person name="Lyhne E.K."/>
            <person name="Kogle M.E."/>
            <person name="Wiebenga A."/>
            <person name="Kun R.S."/>
            <person name="Lubbers R.J."/>
            <person name="Makela M.R."/>
            <person name="Barry K."/>
            <person name="Chovatia M."/>
            <person name="Clum A."/>
            <person name="Daum C."/>
            <person name="Haridas S."/>
            <person name="He G."/>
            <person name="LaButti K."/>
            <person name="Lipzen A."/>
            <person name="Mondo S."/>
            <person name="Riley R."/>
            <person name="Salamov A."/>
            <person name="Simmons B.A."/>
            <person name="Magnuson J.K."/>
            <person name="Henrissat B."/>
            <person name="Mortensen U.H."/>
            <person name="Larsen T.O."/>
            <person name="Devries R.P."/>
            <person name="Grigoriev I.V."/>
            <person name="Machida M."/>
            <person name="Baker S.E."/>
            <person name="Andersen M.R."/>
        </authorList>
    </citation>
    <scope>NUCLEOTIDE SEQUENCE [LARGE SCALE GENOMIC DNA]</scope>
    <source>
        <strain evidence="2">CBS 121.62</strain>
    </source>
</reference>
<feature type="domain" description="F-box" evidence="1">
    <location>
        <begin position="2"/>
        <end position="54"/>
    </location>
</feature>
<dbReference type="SUPFAM" id="SSF81383">
    <property type="entry name" value="F-box domain"/>
    <property type="match status" value="1"/>
</dbReference>
<protein>
    <recommendedName>
        <fullName evidence="1">F-box domain-containing protein</fullName>
    </recommendedName>
</protein>
<dbReference type="PROSITE" id="PS50181">
    <property type="entry name" value="FBOX"/>
    <property type="match status" value="1"/>
</dbReference>
<dbReference type="AlphaFoldDB" id="A0A5N6GYG8"/>
<name>A0A5N6GYG8_ASPFL</name>
<dbReference type="VEuPathDB" id="FungiDB:AFLA_012231"/>
<sequence length="419" mass="47973">MASSILSIPPEILRMIFAPLSPSDLHAVCLTRRNWRSVAEPFLYAHVEWTWTNTEYPPIIQFLRNVVDRPELGSFVHVMILRGDCFYIDARSYRDKSPKLLVTEVVLDELVNYIERIHIPYAEQWIEELRAGTMDAFVTLLLSQLPSLRCLYLDQNFARESRLMGMMLRSALCEKPQISHLSSFAHLQDVTIVYPFIGLDIRRYTDVRNTTDVLPLLYLPSVERIRTFVDNPITFMWPGKYPPNPSRLASLDLTMLREGHLGQVLSKYYRFGPIAADLSHVQETLTDLTITAGSDCSEADAERPEVTFSGSFKAFSGLHMIEKLEVPIPFLLGFSSSAPNVVGLEEALPGNIQWLTLTDDLCLQKSTPRLQGFRLLMRVFKVRHWDPELIQGLRDMGAQTGIRIEIIEERRKWAGKMES</sequence>
<dbReference type="VEuPathDB" id="FungiDB:F9C07_2276739"/>
<dbReference type="InterPro" id="IPR001810">
    <property type="entry name" value="F-box_dom"/>
</dbReference>
<accession>A0A5N6GYG8</accession>
<gene>
    <name evidence="2" type="ORF">BDV35DRAFT_404863</name>
</gene>
<organism evidence="2">
    <name type="scientific">Aspergillus flavus</name>
    <dbReference type="NCBI Taxonomy" id="5059"/>
    <lineage>
        <taxon>Eukaryota</taxon>
        <taxon>Fungi</taxon>
        <taxon>Dikarya</taxon>
        <taxon>Ascomycota</taxon>
        <taxon>Pezizomycotina</taxon>
        <taxon>Eurotiomycetes</taxon>
        <taxon>Eurotiomycetidae</taxon>
        <taxon>Eurotiales</taxon>
        <taxon>Aspergillaceae</taxon>
        <taxon>Aspergillus</taxon>
        <taxon>Aspergillus subgen. Circumdati</taxon>
    </lineage>
</organism>
<proteinExistence type="predicted"/>